<gene>
    <name evidence="1" type="ORF">HG15A2_29150</name>
</gene>
<organism evidence="1 2">
    <name type="scientific">Adhaeretor mobilis</name>
    <dbReference type="NCBI Taxonomy" id="1930276"/>
    <lineage>
        <taxon>Bacteria</taxon>
        <taxon>Pseudomonadati</taxon>
        <taxon>Planctomycetota</taxon>
        <taxon>Planctomycetia</taxon>
        <taxon>Pirellulales</taxon>
        <taxon>Lacipirellulaceae</taxon>
        <taxon>Adhaeretor</taxon>
    </lineage>
</organism>
<protein>
    <submittedName>
        <fullName evidence="1">Uncharacterized protein</fullName>
    </submittedName>
</protein>
<evidence type="ECO:0000313" key="2">
    <source>
        <dbReference type="Proteomes" id="UP000319852"/>
    </source>
</evidence>
<dbReference type="AlphaFoldDB" id="A0A517MXK5"/>
<keyword evidence="2" id="KW-1185">Reference proteome</keyword>
<proteinExistence type="predicted"/>
<dbReference type="KEGG" id="amob:HG15A2_29150"/>
<dbReference type="Proteomes" id="UP000319852">
    <property type="component" value="Chromosome"/>
</dbReference>
<sequence length="135" mass="14799">MHLIEMMACTPRYVLMDGNSRIGPKVALLNSDCSCISIYGFSAKSFYDKFSLQSDLSLTPYPLVKGYLQNQVDSAGDSLMLVVVDAAGVDEPFLDAATMEAVLEAQENKASHVAVNYRLAFDQKTNDYTVTKSVL</sequence>
<accession>A0A517MXK5</accession>
<dbReference type="OrthoDB" id="283632at2"/>
<dbReference type="RefSeq" id="WP_145060785.1">
    <property type="nucleotide sequence ID" value="NZ_CP036263.1"/>
</dbReference>
<dbReference type="EMBL" id="CP036263">
    <property type="protein sequence ID" value="QDS99589.1"/>
    <property type="molecule type" value="Genomic_DNA"/>
</dbReference>
<evidence type="ECO:0000313" key="1">
    <source>
        <dbReference type="EMBL" id="QDS99589.1"/>
    </source>
</evidence>
<name>A0A517MXK5_9BACT</name>
<reference evidence="1 2" key="1">
    <citation type="submission" date="2019-02" db="EMBL/GenBank/DDBJ databases">
        <title>Deep-cultivation of Planctomycetes and their phenomic and genomic characterization uncovers novel biology.</title>
        <authorList>
            <person name="Wiegand S."/>
            <person name="Jogler M."/>
            <person name="Boedeker C."/>
            <person name="Pinto D."/>
            <person name="Vollmers J."/>
            <person name="Rivas-Marin E."/>
            <person name="Kohn T."/>
            <person name="Peeters S.H."/>
            <person name="Heuer A."/>
            <person name="Rast P."/>
            <person name="Oberbeckmann S."/>
            <person name="Bunk B."/>
            <person name="Jeske O."/>
            <person name="Meyerdierks A."/>
            <person name="Storesund J.E."/>
            <person name="Kallscheuer N."/>
            <person name="Luecker S."/>
            <person name="Lage O.M."/>
            <person name="Pohl T."/>
            <person name="Merkel B.J."/>
            <person name="Hornburger P."/>
            <person name="Mueller R.-W."/>
            <person name="Bruemmer F."/>
            <person name="Labrenz M."/>
            <person name="Spormann A.M."/>
            <person name="Op den Camp H."/>
            <person name="Overmann J."/>
            <person name="Amann R."/>
            <person name="Jetten M.S.M."/>
            <person name="Mascher T."/>
            <person name="Medema M.H."/>
            <person name="Devos D.P."/>
            <person name="Kaster A.-K."/>
            <person name="Ovreas L."/>
            <person name="Rohde M."/>
            <person name="Galperin M.Y."/>
            <person name="Jogler C."/>
        </authorList>
    </citation>
    <scope>NUCLEOTIDE SEQUENCE [LARGE SCALE GENOMIC DNA]</scope>
    <source>
        <strain evidence="1 2">HG15A2</strain>
    </source>
</reference>